<dbReference type="Proteomes" id="UP001465755">
    <property type="component" value="Unassembled WGS sequence"/>
</dbReference>
<evidence type="ECO:0000313" key="10">
    <source>
        <dbReference type="Proteomes" id="UP001465755"/>
    </source>
</evidence>
<dbReference type="Gene3D" id="3.10.110.10">
    <property type="entry name" value="Ubiquitin Conjugating Enzyme"/>
    <property type="match status" value="1"/>
</dbReference>
<evidence type="ECO:0000256" key="4">
    <source>
        <dbReference type="ARBA" id="ARBA00022753"/>
    </source>
</evidence>
<keyword evidence="5 6" id="KW-0653">Protein transport</keyword>
<sequence length="318" mass="35236">MNPYPSIHSSGGSMGSMSLHSPERQQQVAELTSQMPACRALNRDQSLFEAPVRLQDGRTTNLRLVLPARFPQERPGLQVTHPIQHPWVNSAGRLSFASLDRWNPGHSRLASVVQEAYAALTGTPFTSPAVSPQRPQRPERTTSSPQHGTQPASVPREFREVQAMGSDELVTVLTDSASYQALCSAISSQYGNSKVHEQLQRGNQQLAQENLAQESVLAELRNQIAIIRSSEYAGVRETFDKNNGRQKAVLAKLQPHMLVEALAAQANKVEEQADELQESFRRGDISTEAFVEQYTALRKTYHQMDLKCQAAQQTLIPS</sequence>
<dbReference type="SUPFAM" id="SSF140111">
    <property type="entry name" value="Endosomal sorting complex assembly domain"/>
    <property type="match status" value="1"/>
</dbReference>
<evidence type="ECO:0000256" key="5">
    <source>
        <dbReference type="ARBA" id="ARBA00022927"/>
    </source>
</evidence>
<feature type="compositionally biased region" description="Low complexity" evidence="7">
    <location>
        <begin position="9"/>
        <end position="18"/>
    </location>
</feature>
<feature type="compositionally biased region" description="Polar residues" evidence="7">
    <location>
        <begin position="123"/>
        <end position="134"/>
    </location>
</feature>
<feature type="region of interest" description="Disordered" evidence="7">
    <location>
        <begin position="1"/>
        <end position="28"/>
    </location>
</feature>
<proteinExistence type="inferred from homology"/>
<feature type="domain" description="VPS37 C-terminal" evidence="8">
    <location>
        <begin position="236"/>
        <end position="318"/>
    </location>
</feature>
<dbReference type="Gene3D" id="1.10.287.660">
    <property type="entry name" value="Helix hairpin bin"/>
    <property type="match status" value="1"/>
</dbReference>
<evidence type="ECO:0000256" key="7">
    <source>
        <dbReference type="SAM" id="MobiDB-lite"/>
    </source>
</evidence>
<dbReference type="InterPro" id="IPR029012">
    <property type="entry name" value="Helix_hairpin_bin_sf"/>
</dbReference>
<keyword evidence="3 6" id="KW-0813">Transport</keyword>
<dbReference type="GO" id="GO:0006623">
    <property type="term" value="P:protein targeting to vacuole"/>
    <property type="evidence" value="ECO:0007669"/>
    <property type="project" value="TreeGrafter"/>
</dbReference>
<dbReference type="InterPro" id="IPR016135">
    <property type="entry name" value="UBQ-conjugating_enzyme/RWD"/>
</dbReference>
<gene>
    <name evidence="9" type="ORF">WJX73_004126</name>
</gene>
<protein>
    <recommendedName>
        <fullName evidence="8">VPS37 C-terminal domain-containing protein</fullName>
    </recommendedName>
</protein>
<keyword evidence="10" id="KW-1185">Reference proteome</keyword>
<dbReference type="AlphaFoldDB" id="A0AAW1PAH6"/>
<dbReference type="GO" id="GO:0000813">
    <property type="term" value="C:ESCRT I complex"/>
    <property type="evidence" value="ECO:0007669"/>
    <property type="project" value="TreeGrafter"/>
</dbReference>
<dbReference type="SUPFAM" id="SSF54495">
    <property type="entry name" value="UBC-like"/>
    <property type="match status" value="1"/>
</dbReference>
<comment type="subcellular location">
    <subcellularLocation>
        <location evidence="1">Endosome</location>
    </subcellularLocation>
</comment>
<evidence type="ECO:0000256" key="6">
    <source>
        <dbReference type="PROSITE-ProRule" id="PRU00646"/>
    </source>
</evidence>
<organism evidence="9 10">
    <name type="scientific">Symbiochloris irregularis</name>
    <dbReference type="NCBI Taxonomy" id="706552"/>
    <lineage>
        <taxon>Eukaryota</taxon>
        <taxon>Viridiplantae</taxon>
        <taxon>Chlorophyta</taxon>
        <taxon>core chlorophytes</taxon>
        <taxon>Trebouxiophyceae</taxon>
        <taxon>Trebouxiales</taxon>
        <taxon>Trebouxiaceae</taxon>
        <taxon>Symbiochloris</taxon>
    </lineage>
</organism>
<dbReference type="PROSITE" id="PS51314">
    <property type="entry name" value="VPS37_C"/>
    <property type="match status" value="1"/>
</dbReference>
<dbReference type="EMBL" id="JALJOQ010000043">
    <property type="protein sequence ID" value="KAK9805423.1"/>
    <property type="molecule type" value="Genomic_DNA"/>
</dbReference>
<name>A0AAW1PAH6_9CHLO</name>
<dbReference type="PANTHER" id="PTHR13678">
    <property type="entry name" value="VACUOLAR PROTEIN SORTING-ASSOCIATED PROTEIN 37"/>
    <property type="match status" value="1"/>
</dbReference>
<keyword evidence="4" id="KW-0967">Endosome</keyword>
<feature type="region of interest" description="Disordered" evidence="7">
    <location>
        <begin position="123"/>
        <end position="155"/>
    </location>
</feature>
<evidence type="ECO:0000259" key="8">
    <source>
        <dbReference type="PROSITE" id="PS51314"/>
    </source>
</evidence>
<dbReference type="GO" id="GO:0043162">
    <property type="term" value="P:ubiquitin-dependent protein catabolic process via the multivesicular body sorting pathway"/>
    <property type="evidence" value="ECO:0007669"/>
    <property type="project" value="TreeGrafter"/>
</dbReference>
<dbReference type="CDD" id="cd11685">
    <property type="entry name" value="UEV_TSG101-like"/>
    <property type="match status" value="1"/>
</dbReference>
<feature type="compositionally biased region" description="Polar residues" evidence="7">
    <location>
        <begin position="141"/>
        <end position="152"/>
    </location>
</feature>
<dbReference type="InterPro" id="IPR009851">
    <property type="entry name" value="Mod_r"/>
</dbReference>
<evidence type="ECO:0000256" key="2">
    <source>
        <dbReference type="ARBA" id="ARBA00007617"/>
    </source>
</evidence>
<evidence type="ECO:0000256" key="1">
    <source>
        <dbReference type="ARBA" id="ARBA00004177"/>
    </source>
</evidence>
<evidence type="ECO:0000256" key="3">
    <source>
        <dbReference type="ARBA" id="ARBA00022448"/>
    </source>
</evidence>
<reference evidence="9 10" key="1">
    <citation type="journal article" date="2024" name="Nat. Commun.">
        <title>Phylogenomics reveals the evolutionary origins of lichenization in chlorophyte algae.</title>
        <authorList>
            <person name="Puginier C."/>
            <person name="Libourel C."/>
            <person name="Otte J."/>
            <person name="Skaloud P."/>
            <person name="Haon M."/>
            <person name="Grisel S."/>
            <person name="Petersen M."/>
            <person name="Berrin J.G."/>
            <person name="Delaux P.M."/>
            <person name="Dal Grande F."/>
            <person name="Keller J."/>
        </authorList>
    </citation>
    <scope>NUCLEOTIDE SEQUENCE [LARGE SCALE GENOMIC DNA]</scope>
    <source>
        <strain evidence="9 10">SAG 2036</strain>
    </source>
</reference>
<accession>A0AAW1PAH6</accession>
<evidence type="ECO:0000313" key="9">
    <source>
        <dbReference type="EMBL" id="KAK9805423.1"/>
    </source>
</evidence>
<dbReference type="Pfam" id="PF07200">
    <property type="entry name" value="Mod_r"/>
    <property type="match status" value="1"/>
</dbReference>
<comment type="caution">
    <text evidence="9">The sequence shown here is derived from an EMBL/GenBank/DDBJ whole genome shotgun (WGS) entry which is preliminary data.</text>
</comment>
<comment type="similarity">
    <text evidence="2">Belongs to the VPS37 family.</text>
</comment>
<dbReference type="GO" id="GO:0006612">
    <property type="term" value="P:protein targeting to membrane"/>
    <property type="evidence" value="ECO:0007669"/>
    <property type="project" value="TreeGrafter"/>
</dbReference>
<dbReference type="InterPro" id="IPR037202">
    <property type="entry name" value="ESCRT_assembly_dom"/>
</dbReference>
<dbReference type="PANTHER" id="PTHR13678:SF2">
    <property type="entry name" value="VACUOLAR PROTEIN SORTING-ASSOCIATED PROTEIN 37A"/>
    <property type="match status" value="1"/>
</dbReference>